<proteinExistence type="predicted"/>
<gene>
    <name evidence="1" type="ORF">CR513_38989</name>
</gene>
<accession>A0A371FQW1</accession>
<keyword evidence="2" id="KW-1185">Reference proteome</keyword>
<evidence type="ECO:0000313" key="2">
    <source>
        <dbReference type="Proteomes" id="UP000257109"/>
    </source>
</evidence>
<sequence length="69" mass="8172">MKPPNHDHFNDFFENLKTRQWLPRYTHETVGEIITIVVMKVSKTIINDCLTIYGVEKNQLKALMNRVQN</sequence>
<protein>
    <submittedName>
        <fullName evidence="1">Uncharacterized protein</fullName>
    </submittedName>
</protein>
<evidence type="ECO:0000313" key="1">
    <source>
        <dbReference type="EMBL" id="RDX80463.1"/>
    </source>
</evidence>
<feature type="non-terminal residue" evidence="1">
    <location>
        <position position="1"/>
    </location>
</feature>
<dbReference type="AlphaFoldDB" id="A0A371FQW1"/>
<name>A0A371FQW1_MUCPR</name>
<dbReference type="EMBL" id="QJKJ01008218">
    <property type="protein sequence ID" value="RDX80463.1"/>
    <property type="molecule type" value="Genomic_DNA"/>
</dbReference>
<dbReference type="Proteomes" id="UP000257109">
    <property type="component" value="Unassembled WGS sequence"/>
</dbReference>
<reference evidence="1" key="1">
    <citation type="submission" date="2018-05" db="EMBL/GenBank/DDBJ databases">
        <title>Draft genome of Mucuna pruriens seed.</title>
        <authorList>
            <person name="Nnadi N.E."/>
            <person name="Vos R."/>
            <person name="Hasami M.H."/>
            <person name="Devisetty U.K."/>
            <person name="Aguiy J.C."/>
        </authorList>
    </citation>
    <scope>NUCLEOTIDE SEQUENCE [LARGE SCALE GENOMIC DNA]</scope>
    <source>
        <strain evidence="1">JCA_2017</strain>
    </source>
</reference>
<organism evidence="1 2">
    <name type="scientific">Mucuna pruriens</name>
    <name type="common">Velvet bean</name>
    <name type="synonym">Dolichos pruriens</name>
    <dbReference type="NCBI Taxonomy" id="157652"/>
    <lineage>
        <taxon>Eukaryota</taxon>
        <taxon>Viridiplantae</taxon>
        <taxon>Streptophyta</taxon>
        <taxon>Embryophyta</taxon>
        <taxon>Tracheophyta</taxon>
        <taxon>Spermatophyta</taxon>
        <taxon>Magnoliopsida</taxon>
        <taxon>eudicotyledons</taxon>
        <taxon>Gunneridae</taxon>
        <taxon>Pentapetalae</taxon>
        <taxon>rosids</taxon>
        <taxon>fabids</taxon>
        <taxon>Fabales</taxon>
        <taxon>Fabaceae</taxon>
        <taxon>Papilionoideae</taxon>
        <taxon>50 kb inversion clade</taxon>
        <taxon>NPAAA clade</taxon>
        <taxon>indigoferoid/millettioid clade</taxon>
        <taxon>Phaseoleae</taxon>
        <taxon>Mucuna</taxon>
    </lineage>
</organism>
<comment type="caution">
    <text evidence="1">The sequence shown here is derived from an EMBL/GenBank/DDBJ whole genome shotgun (WGS) entry which is preliminary data.</text>
</comment>